<feature type="region of interest" description="Disordered" evidence="1">
    <location>
        <begin position="1"/>
        <end position="21"/>
    </location>
</feature>
<gene>
    <name evidence="2" type="ORF">Vretifemale_18126</name>
</gene>
<feature type="compositionally biased region" description="Pro residues" evidence="1">
    <location>
        <begin position="242"/>
        <end position="256"/>
    </location>
</feature>
<evidence type="ECO:0000256" key="1">
    <source>
        <dbReference type="SAM" id="MobiDB-lite"/>
    </source>
</evidence>
<feature type="non-terminal residue" evidence="2">
    <location>
        <position position="1"/>
    </location>
</feature>
<feature type="compositionally biased region" description="Low complexity" evidence="1">
    <location>
        <begin position="176"/>
        <end position="203"/>
    </location>
</feature>
<evidence type="ECO:0000313" key="3">
    <source>
        <dbReference type="Proteomes" id="UP000747110"/>
    </source>
</evidence>
<keyword evidence="3" id="KW-1185">Reference proteome</keyword>
<feature type="compositionally biased region" description="Pro residues" evidence="1">
    <location>
        <begin position="204"/>
        <end position="222"/>
    </location>
</feature>
<feature type="non-terminal residue" evidence="2">
    <location>
        <position position="331"/>
    </location>
</feature>
<accession>A0A8J4FXB5</accession>
<feature type="compositionally biased region" description="Pro residues" evidence="1">
    <location>
        <begin position="302"/>
        <end position="331"/>
    </location>
</feature>
<feature type="region of interest" description="Disordered" evidence="1">
    <location>
        <begin position="176"/>
        <end position="331"/>
    </location>
</feature>
<protein>
    <submittedName>
        <fullName evidence="2">Uncharacterized protein</fullName>
    </submittedName>
</protein>
<name>A0A8J4FXB5_9CHLO</name>
<dbReference type="AlphaFoldDB" id="A0A8J4FXB5"/>
<reference evidence="2" key="1">
    <citation type="journal article" date="2021" name="Proc. Natl. Acad. Sci. U.S.A.">
        <title>Three genomes in the algal genus Volvox reveal the fate of a haploid sex-determining region after a transition to homothallism.</title>
        <authorList>
            <person name="Yamamoto K."/>
            <person name="Hamaji T."/>
            <person name="Kawai-Toyooka H."/>
            <person name="Matsuzaki R."/>
            <person name="Takahashi F."/>
            <person name="Nishimura Y."/>
            <person name="Kawachi M."/>
            <person name="Noguchi H."/>
            <person name="Minakuchi Y."/>
            <person name="Umen J.G."/>
            <person name="Toyoda A."/>
            <person name="Nozaki H."/>
        </authorList>
    </citation>
    <scope>NUCLEOTIDE SEQUENCE</scope>
    <source>
        <strain evidence="2">NIES-3786</strain>
    </source>
</reference>
<dbReference type="EMBL" id="BNCP01000057">
    <property type="protein sequence ID" value="GIL90477.1"/>
    <property type="molecule type" value="Genomic_DNA"/>
</dbReference>
<comment type="caution">
    <text evidence="2">The sequence shown here is derived from an EMBL/GenBank/DDBJ whole genome shotgun (WGS) entry which is preliminary data.</text>
</comment>
<proteinExistence type="predicted"/>
<dbReference type="Proteomes" id="UP000747110">
    <property type="component" value="Unassembled WGS sequence"/>
</dbReference>
<organism evidence="2 3">
    <name type="scientific">Volvox reticuliferus</name>
    <dbReference type="NCBI Taxonomy" id="1737510"/>
    <lineage>
        <taxon>Eukaryota</taxon>
        <taxon>Viridiplantae</taxon>
        <taxon>Chlorophyta</taxon>
        <taxon>core chlorophytes</taxon>
        <taxon>Chlorophyceae</taxon>
        <taxon>CS clade</taxon>
        <taxon>Chlamydomonadales</taxon>
        <taxon>Volvocaceae</taxon>
        <taxon>Volvox</taxon>
    </lineage>
</organism>
<sequence length="331" mass="33238">GRWTRKNPPVLEGQHAATTANNGVVSSAVAAAAAAAAPTTCTTGSKTTAEPPPRVPPAIIGLRGLLRGVPLAAAAAGSSAGTDDLPKGLLLPHGENDGEIQSPAAGVNHAAAGVVDSPMDRGGLLLPAVVHSGEPNVFYSSINNHTATPQVKTALLATSPRAVAFVSSANAAAIPAAAQSTPPTSMPPQQQHPCAAPTSSRPETTPPSSPPPSPPPPPPPSTLPDDPLTHRRCDGDLAPGPAMVPPLVLPPRPPQRSLPQQLQPWPPHGPAMAPSHGPAMAPSHGPQPPPLPQSNLPSGSAAPPPLSYPPPRPPAHPLSHPPPRPPSPLPP</sequence>
<evidence type="ECO:0000313" key="2">
    <source>
        <dbReference type="EMBL" id="GIL90477.1"/>
    </source>
</evidence>